<dbReference type="GO" id="GO:0005886">
    <property type="term" value="C:plasma membrane"/>
    <property type="evidence" value="ECO:0007669"/>
    <property type="project" value="TreeGrafter"/>
</dbReference>
<dbReference type="Gene3D" id="3.30.70.270">
    <property type="match status" value="1"/>
</dbReference>
<dbReference type="InterPro" id="IPR043128">
    <property type="entry name" value="Rev_trsase/Diguanyl_cyclase"/>
</dbReference>
<accession>A0A2R5FBE7</accession>
<dbReference type="Pfam" id="PF20968">
    <property type="entry name" value="MASE8"/>
    <property type="match status" value="1"/>
</dbReference>
<dbReference type="SMART" id="SM00267">
    <property type="entry name" value="GGDEF"/>
    <property type="match status" value="1"/>
</dbReference>
<comment type="caution">
    <text evidence="4">The sequence shown here is derived from an EMBL/GenBank/DDBJ whole genome shotgun (WGS) entry which is preliminary data.</text>
</comment>
<feature type="transmembrane region" description="Helical" evidence="2">
    <location>
        <begin position="75"/>
        <end position="95"/>
    </location>
</feature>
<evidence type="ECO:0000313" key="5">
    <source>
        <dbReference type="Proteomes" id="UP000245081"/>
    </source>
</evidence>
<keyword evidence="2" id="KW-1133">Transmembrane helix</keyword>
<name>A0A2R5FBE7_9PROT</name>
<dbReference type="AlphaFoldDB" id="A0A2R5FBE7"/>
<dbReference type="CDD" id="cd01949">
    <property type="entry name" value="GGDEF"/>
    <property type="match status" value="1"/>
</dbReference>
<reference evidence="4 5" key="1">
    <citation type="journal article" date="2018" name="Environ. Microbiol.">
        <title>Isolation and genomic characterization of Novimethylophilus kurashikiensis gen. nov. sp. nov., a new lanthanide-dependent methylotrophic species of Methylophilaceae.</title>
        <authorList>
            <person name="Lv H."/>
            <person name="Sahin N."/>
            <person name="Tani A."/>
        </authorList>
    </citation>
    <scope>NUCLEOTIDE SEQUENCE [LARGE SCALE GENOMIC DNA]</scope>
    <source>
        <strain evidence="4 5">La2-4</strain>
    </source>
</reference>
<dbReference type="SUPFAM" id="SSF55073">
    <property type="entry name" value="Nucleotide cyclase"/>
    <property type="match status" value="1"/>
</dbReference>
<dbReference type="EC" id="2.7.7.65" evidence="1"/>
<dbReference type="PANTHER" id="PTHR45138">
    <property type="entry name" value="REGULATORY COMPONENTS OF SENSORY TRANSDUCTION SYSTEM"/>
    <property type="match status" value="1"/>
</dbReference>
<dbReference type="NCBIfam" id="TIGR00254">
    <property type="entry name" value="GGDEF"/>
    <property type="match status" value="1"/>
</dbReference>
<feature type="domain" description="GGDEF" evidence="3">
    <location>
        <begin position="221"/>
        <end position="349"/>
    </location>
</feature>
<keyword evidence="2" id="KW-0472">Membrane</keyword>
<feature type="transmembrane region" description="Helical" evidence="2">
    <location>
        <begin position="48"/>
        <end position="68"/>
    </location>
</feature>
<protein>
    <recommendedName>
        <fullName evidence="1">diguanylate cyclase</fullName>
        <ecNumber evidence="1">2.7.7.65</ecNumber>
    </recommendedName>
</protein>
<feature type="transmembrane region" description="Helical" evidence="2">
    <location>
        <begin position="12"/>
        <end position="36"/>
    </location>
</feature>
<dbReference type="GO" id="GO:0043709">
    <property type="term" value="P:cell adhesion involved in single-species biofilm formation"/>
    <property type="evidence" value="ECO:0007669"/>
    <property type="project" value="TreeGrafter"/>
</dbReference>
<keyword evidence="2" id="KW-0812">Transmembrane</keyword>
<feature type="transmembrane region" description="Helical" evidence="2">
    <location>
        <begin position="101"/>
        <end position="119"/>
    </location>
</feature>
<dbReference type="Pfam" id="PF00990">
    <property type="entry name" value="GGDEF"/>
    <property type="match status" value="1"/>
</dbReference>
<evidence type="ECO:0000256" key="1">
    <source>
        <dbReference type="ARBA" id="ARBA00012528"/>
    </source>
</evidence>
<dbReference type="PROSITE" id="PS50887">
    <property type="entry name" value="GGDEF"/>
    <property type="match status" value="1"/>
</dbReference>
<dbReference type="InterPro" id="IPR029787">
    <property type="entry name" value="Nucleotide_cyclase"/>
</dbReference>
<keyword evidence="5" id="KW-1185">Reference proteome</keyword>
<evidence type="ECO:0000259" key="3">
    <source>
        <dbReference type="PROSITE" id="PS50887"/>
    </source>
</evidence>
<evidence type="ECO:0000313" key="4">
    <source>
        <dbReference type="EMBL" id="GBG15355.1"/>
    </source>
</evidence>
<dbReference type="PANTHER" id="PTHR45138:SF24">
    <property type="entry name" value="DIGUANYLATE CYCLASE DGCC-RELATED"/>
    <property type="match status" value="1"/>
</dbReference>
<organism evidence="4 5">
    <name type="scientific">Novimethylophilus kurashikiensis</name>
    <dbReference type="NCBI Taxonomy" id="1825523"/>
    <lineage>
        <taxon>Bacteria</taxon>
        <taxon>Pseudomonadati</taxon>
        <taxon>Pseudomonadota</taxon>
        <taxon>Betaproteobacteria</taxon>
        <taxon>Nitrosomonadales</taxon>
        <taxon>Methylophilaceae</taxon>
        <taxon>Novimethylophilus</taxon>
    </lineage>
</organism>
<dbReference type="EMBL" id="BDOQ01000018">
    <property type="protein sequence ID" value="GBG15355.1"/>
    <property type="molecule type" value="Genomic_DNA"/>
</dbReference>
<evidence type="ECO:0000256" key="2">
    <source>
        <dbReference type="SAM" id="Phobius"/>
    </source>
</evidence>
<dbReference type="InterPro" id="IPR000160">
    <property type="entry name" value="GGDEF_dom"/>
</dbReference>
<dbReference type="GO" id="GO:0052621">
    <property type="term" value="F:diguanylate cyclase activity"/>
    <property type="evidence" value="ECO:0007669"/>
    <property type="project" value="UniProtKB-EC"/>
</dbReference>
<proteinExistence type="predicted"/>
<dbReference type="InterPro" id="IPR048431">
    <property type="entry name" value="MASE8"/>
</dbReference>
<dbReference type="Proteomes" id="UP000245081">
    <property type="component" value="Unassembled WGS sequence"/>
</dbReference>
<dbReference type="GO" id="GO:1902201">
    <property type="term" value="P:negative regulation of bacterial-type flagellum-dependent cell motility"/>
    <property type="evidence" value="ECO:0007669"/>
    <property type="project" value="TreeGrafter"/>
</dbReference>
<sequence length="370" mass="39953">MNNPTGLQQDQFRDLSAFSVWATALTGVLGASFWIWDFSVDALGAQTTAGFRLLMLISGLIPTAIAHLSDKKAPLAAALFATPLVWSLLALASLLSTNGDTIYGTASFVFLQIGGLLVLQCFSYRTAAIGHLLLAALPQLAAALFGNGHFDHGHYTTLVWPTVLLALLIQNHLQAQYASRHALQERLAKIALTDPPTGAFNRHHFNEAARNEVDRAKKTGLPLCLALVDLDNLRAINESHGHAGGDIAIHALARLLHKSLRTSDLTFRWGGGVFLVLAPSTNAIQGRRLGERLLKAWKETEETPAIGTTISIGVAEMNSRTLQELVEATESALLEAKSKGRNCMIVAETPVETNPAVMAEDNSREEKVSR</sequence>
<gene>
    <name evidence="4" type="ORF">NMK_2960</name>
</gene>
<dbReference type="InterPro" id="IPR050469">
    <property type="entry name" value="Diguanylate_Cyclase"/>
</dbReference>